<accession>A0A6A6WYL5</accession>
<gene>
    <name evidence="1" type="ORF">K505DRAFT_352843</name>
</gene>
<name>A0A6A6WYL5_9PLEO</name>
<dbReference type="AlphaFoldDB" id="A0A6A6WYL5"/>
<reference evidence="1" key="1">
    <citation type="journal article" date="2020" name="Stud. Mycol.">
        <title>101 Dothideomycetes genomes: a test case for predicting lifestyles and emergence of pathogens.</title>
        <authorList>
            <person name="Haridas S."/>
            <person name="Albert R."/>
            <person name="Binder M."/>
            <person name="Bloem J."/>
            <person name="Labutti K."/>
            <person name="Salamov A."/>
            <person name="Andreopoulos B."/>
            <person name="Baker S."/>
            <person name="Barry K."/>
            <person name="Bills G."/>
            <person name="Bluhm B."/>
            <person name="Cannon C."/>
            <person name="Castanera R."/>
            <person name="Culley D."/>
            <person name="Daum C."/>
            <person name="Ezra D."/>
            <person name="Gonzalez J."/>
            <person name="Henrissat B."/>
            <person name="Kuo A."/>
            <person name="Liang C."/>
            <person name="Lipzen A."/>
            <person name="Lutzoni F."/>
            <person name="Magnuson J."/>
            <person name="Mondo S."/>
            <person name="Nolan M."/>
            <person name="Ohm R."/>
            <person name="Pangilinan J."/>
            <person name="Park H.-J."/>
            <person name="Ramirez L."/>
            <person name="Alfaro M."/>
            <person name="Sun H."/>
            <person name="Tritt A."/>
            <person name="Yoshinaga Y."/>
            <person name="Zwiers L.-H."/>
            <person name="Turgeon B."/>
            <person name="Goodwin S."/>
            <person name="Spatafora J."/>
            <person name="Crous P."/>
            <person name="Grigoriev I."/>
        </authorList>
    </citation>
    <scope>NUCLEOTIDE SEQUENCE</scope>
    <source>
        <strain evidence="1">CBS 109.77</strain>
    </source>
</reference>
<keyword evidence="2" id="KW-1185">Reference proteome</keyword>
<dbReference type="EMBL" id="MU002170">
    <property type="protein sequence ID" value="KAF2789008.1"/>
    <property type="molecule type" value="Genomic_DNA"/>
</dbReference>
<dbReference type="Proteomes" id="UP000799757">
    <property type="component" value="Unassembled WGS sequence"/>
</dbReference>
<evidence type="ECO:0000313" key="1">
    <source>
        <dbReference type="EMBL" id="KAF2789008.1"/>
    </source>
</evidence>
<proteinExistence type="predicted"/>
<sequence length="263" mass="30570">MASLNRIISLFPTLQSLASFVSTIDLFSLALTNKSNYAYILSSQSTFNSLRRRCICDGRGLLDRQTFAGLYNCNQLDVVYNSWSNSWSNEPIEVRLYNANCDAAGALPCRKCGINICEECRHYQREPPDSIEPRPHINAAQEVRNVMCLCNACDARVEAKVRGQFLNETCDCNVYKRWICHKCAKEEQKFTRKYYNEFTTLEQAEGLTKYIRDSAIFRDFFCLCTATVPQNTRPRCTWCKRRHLPENQWRLEWEEILAGEDFE</sequence>
<dbReference type="OrthoDB" id="3678990at2759"/>
<protein>
    <submittedName>
        <fullName evidence="1">Uncharacterized protein</fullName>
    </submittedName>
</protein>
<organism evidence="1 2">
    <name type="scientific">Melanomma pulvis-pyrius CBS 109.77</name>
    <dbReference type="NCBI Taxonomy" id="1314802"/>
    <lineage>
        <taxon>Eukaryota</taxon>
        <taxon>Fungi</taxon>
        <taxon>Dikarya</taxon>
        <taxon>Ascomycota</taxon>
        <taxon>Pezizomycotina</taxon>
        <taxon>Dothideomycetes</taxon>
        <taxon>Pleosporomycetidae</taxon>
        <taxon>Pleosporales</taxon>
        <taxon>Melanommataceae</taxon>
        <taxon>Melanomma</taxon>
    </lineage>
</organism>
<evidence type="ECO:0000313" key="2">
    <source>
        <dbReference type="Proteomes" id="UP000799757"/>
    </source>
</evidence>